<evidence type="ECO:0000313" key="3">
    <source>
        <dbReference type="Proteomes" id="UP000289257"/>
    </source>
</evidence>
<dbReference type="Proteomes" id="UP000289257">
    <property type="component" value="Unassembled WGS sequence"/>
</dbReference>
<sequence>MTFIVILLVLVLALFVGAFLSRRRFGVLGLGLSAGAIISPIWGDNASFVVSALGLVAEGPLVNAIALSAIILIPAVLFMFHGYTYKHLLGRVVGSLLFTLLAAAFLAGPIAAALTLTGPVGIVYQWIVMNRELIVSVGVALAIADFLVSRTVHKSEKKKH</sequence>
<organism evidence="2 3">
    <name type="scientific">Candidatus Microsaccharimonas sossegonensis</name>
    <dbReference type="NCBI Taxonomy" id="2506948"/>
    <lineage>
        <taxon>Bacteria</taxon>
        <taxon>Candidatus Saccharimonadota</taxon>
        <taxon>Candidatus Saccharimonadia</taxon>
        <taxon>Candidatus Saccharimonadales</taxon>
        <taxon>Candidatus Saccharimonadaceae</taxon>
        <taxon>Candidatus Microsaccharimonas</taxon>
    </lineage>
</organism>
<accession>A0A4V1J7C8</accession>
<name>A0A4V1J7C8_9BACT</name>
<proteinExistence type="predicted"/>
<feature type="transmembrane region" description="Helical" evidence="1">
    <location>
        <begin position="61"/>
        <end position="80"/>
    </location>
</feature>
<dbReference type="AlphaFoldDB" id="A0A4V1J7C8"/>
<feature type="transmembrane region" description="Helical" evidence="1">
    <location>
        <begin position="92"/>
        <end position="113"/>
    </location>
</feature>
<keyword evidence="1" id="KW-0812">Transmembrane</keyword>
<evidence type="ECO:0000256" key="1">
    <source>
        <dbReference type="SAM" id="Phobius"/>
    </source>
</evidence>
<keyword evidence="1" id="KW-1133">Transmembrane helix</keyword>
<keyword evidence="1" id="KW-0472">Membrane</keyword>
<dbReference type="EMBL" id="SCKX01000001">
    <property type="protein sequence ID" value="RWZ78237.1"/>
    <property type="molecule type" value="Genomic_DNA"/>
</dbReference>
<protein>
    <submittedName>
        <fullName evidence="2">Uncharacterized protein</fullName>
    </submittedName>
</protein>
<evidence type="ECO:0000313" key="2">
    <source>
        <dbReference type="EMBL" id="RWZ78237.1"/>
    </source>
</evidence>
<gene>
    <name evidence="2" type="ORF">EOT05_00520</name>
</gene>
<keyword evidence="3" id="KW-1185">Reference proteome</keyword>
<reference evidence="2" key="1">
    <citation type="submission" date="2019-01" db="EMBL/GenBank/DDBJ databases">
        <title>Genomic signatures and co-occurrence patterns of the ultra-small Saccharimodia (Patescibacteria phylum) suggest a symbiotic lifestyle.</title>
        <authorList>
            <person name="Lemos L."/>
            <person name="Medeiros J."/>
            <person name="Andreote F."/>
            <person name="Fernandes G."/>
            <person name="Varani A."/>
            <person name="Oliveira G."/>
            <person name="Pylro V."/>
        </authorList>
    </citation>
    <scope>NUCLEOTIDE SEQUENCE [LARGE SCALE GENOMIC DNA]</scope>
    <source>
        <strain evidence="2">AMD02</strain>
    </source>
</reference>
<comment type="caution">
    <text evidence="2">The sequence shown here is derived from an EMBL/GenBank/DDBJ whole genome shotgun (WGS) entry which is preliminary data.</text>
</comment>
<feature type="transmembrane region" description="Helical" evidence="1">
    <location>
        <begin position="133"/>
        <end position="152"/>
    </location>
</feature>